<evidence type="ECO:0000259" key="1">
    <source>
        <dbReference type="Pfam" id="PF13521"/>
    </source>
</evidence>
<proteinExistence type="predicted"/>
<feature type="domain" description="NadR/Ttd14 AAA" evidence="1">
    <location>
        <begin position="11"/>
        <end position="182"/>
    </location>
</feature>
<gene>
    <name evidence="2" type="ORF">HW347_05920</name>
</gene>
<name>A0ABS5WBM3_9FLAO</name>
<protein>
    <submittedName>
        <fullName evidence="2">ATP-binding protein</fullName>
    </submittedName>
</protein>
<dbReference type="Gene3D" id="3.40.50.300">
    <property type="entry name" value="P-loop containing nucleotide triphosphate hydrolases"/>
    <property type="match status" value="1"/>
</dbReference>
<keyword evidence="3" id="KW-1185">Reference proteome</keyword>
<sequence length="193" mass="22374">MNNNYLLDLRKVVITGGPSTGKTSVIENLEKNGFPVVHELIRSMTSLEKNEDDANEFAVNPILSVKDPKKFNQSLLDGRIKQYVDAENITENIVFFDRGIPDVHAYMNCFGQTYSEEFEKPCHTYRYHQILLMPPWKEIHVVDNERFESFEEAQQVYEHLKATYEQVGYPITLVPKGSIEERTSFILELLNLK</sequence>
<comment type="caution">
    <text evidence="2">The sequence shown here is derived from an EMBL/GenBank/DDBJ whole genome shotgun (WGS) entry which is preliminary data.</text>
</comment>
<dbReference type="InterPro" id="IPR038727">
    <property type="entry name" value="NadR/Ttd14_AAA_dom"/>
</dbReference>
<dbReference type="InterPro" id="IPR027417">
    <property type="entry name" value="P-loop_NTPase"/>
</dbReference>
<keyword evidence="2" id="KW-0547">Nucleotide-binding</keyword>
<dbReference type="GO" id="GO:0005524">
    <property type="term" value="F:ATP binding"/>
    <property type="evidence" value="ECO:0007669"/>
    <property type="project" value="UniProtKB-KW"/>
</dbReference>
<dbReference type="RefSeq" id="WP_214610999.1">
    <property type="nucleotide sequence ID" value="NZ_JACATN010000002.1"/>
</dbReference>
<keyword evidence="2" id="KW-0067">ATP-binding</keyword>
<dbReference type="Pfam" id="PF13521">
    <property type="entry name" value="AAA_28"/>
    <property type="match status" value="1"/>
</dbReference>
<dbReference type="SUPFAM" id="SSF52540">
    <property type="entry name" value="P-loop containing nucleoside triphosphate hydrolases"/>
    <property type="match status" value="1"/>
</dbReference>
<accession>A0ABS5WBM3</accession>
<dbReference type="EMBL" id="JACATN010000002">
    <property type="protein sequence ID" value="MBT2160794.1"/>
    <property type="molecule type" value="Genomic_DNA"/>
</dbReference>
<evidence type="ECO:0000313" key="3">
    <source>
        <dbReference type="Proteomes" id="UP000740413"/>
    </source>
</evidence>
<organism evidence="2 3">
    <name type="scientific">Zobellia barbeyronii</name>
    <dbReference type="NCBI Taxonomy" id="2748009"/>
    <lineage>
        <taxon>Bacteria</taxon>
        <taxon>Pseudomonadati</taxon>
        <taxon>Bacteroidota</taxon>
        <taxon>Flavobacteriia</taxon>
        <taxon>Flavobacteriales</taxon>
        <taxon>Flavobacteriaceae</taxon>
        <taxon>Zobellia</taxon>
    </lineage>
</organism>
<evidence type="ECO:0000313" key="2">
    <source>
        <dbReference type="EMBL" id="MBT2160794.1"/>
    </source>
</evidence>
<reference evidence="3" key="1">
    <citation type="submission" date="2023-07" db="EMBL/GenBank/DDBJ databases">
        <title>Zobellia barbeyronii sp. nov., a new marine flavobacterium, isolated from green and red algae.</title>
        <authorList>
            <person name="Nedashkovskaya O.I."/>
            <person name="Otstavnykh N."/>
            <person name="Zhukova N."/>
            <person name="Guzev K."/>
            <person name="Chausova V."/>
            <person name="Tekutyeva L."/>
            <person name="Mikhailov V."/>
            <person name="Isaeva M."/>
        </authorList>
    </citation>
    <scope>NUCLEOTIDE SEQUENCE [LARGE SCALE GENOMIC DNA]</scope>
    <source>
        <strain evidence="3">KMM 6746</strain>
    </source>
</reference>
<dbReference type="Proteomes" id="UP000740413">
    <property type="component" value="Unassembled WGS sequence"/>
</dbReference>